<dbReference type="PANTHER" id="PTHR39664:SF2">
    <property type="entry name" value="NUCLEIC ACID-BINDING PROTEIN, CONTAINING PIN DOMAIN-RELATED"/>
    <property type="match status" value="1"/>
</dbReference>
<reference evidence="2" key="2">
    <citation type="submission" date="2020-09" db="EMBL/GenBank/DDBJ databases">
        <authorList>
            <person name="Sun Q."/>
            <person name="Zhou Y."/>
        </authorList>
    </citation>
    <scope>NUCLEOTIDE SEQUENCE</scope>
    <source>
        <strain evidence="2">CGMCC 1.15367</strain>
    </source>
</reference>
<feature type="domain" description="PIN" evidence="1">
    <location>
        <begin position="5"/>
        <end position="115"/>
    </location>
</feature>
<reference evidence="2" key="1">
    <citation type="journal article" date="2014" name="Int. J. Syst. Evol. Microbiol.">
        <title>Complete genome sequence of Corynebacterium casei LMG S-19264T (=DSM 44701T), isolated from a smear-ripened cheese.</title>
        <authorList>
            <consortium name="US DOE Joint Genome Institute (JGI-PGF)"/>
            <person name="Walter F."/>
            <person name="Albersmeier A."/>
            <person name="Kalinowski J."/>
            <person name="Ruckert C."/>
        </authorList>
    </citation>
    <scope>NUCLEOTIDE SEQUENCE</scope>
    <source>
        <strain evidence="2">CGMCC 1.15367</strain>
    </source>
</reference>
<keyword evidence="3" id="KW-1185">Reference proteome</keyword>
<dbReference type="Proteomes" id="UP000644699">
    <property type="component" value="Unassembled WGS sequence"/>
</dbReference>
<dbReference type="InterPro" id="IPR029060">
    <property type="entry name" value="PIN-like_dom_sf"/>
</dbReference>
<proteinExistence type="predicted"/>
<dbReference type="AlphaFoldDB" id="A0A916ZFC8"/>
<dbReference type="SUPFAM" id="SSF88723">
    <property type="entry name" value="PIN domain-like"/>
    <property type="match status" value="1"/>
</dbReference>
<dbReference type="CDD" id="cd18683">
    <property type="entry name" value="PIN_VapC-like"/>
    <property type="match status" value="1"/>
</dbReference>
<evidence type="ECO:0000259" key="1">
    <source>
        <dbReference type="Pfam" id="PF01850"/>
    </source>
</evidence>
<protein>
    <submittedName>
        <fullName evidence="2">DNA-binding protein</fullName>
    </submittedName>
</protein>
<evidence type="ECO:0000313" key="2">
    <source>
        <dbReference type="EMBL" id="GGD91936.1"/>
    </source>
</evidence>
<comment type="caution">
    <text evidence="2">The sequence shown here is derived from an EMBL/GenBank/DDBJ whole genome shotgun (WGS) entry which is preliminary data.</text>
</comment>
<gene>
    <name evidence="2" type="ORF">GCM10011390_08360</name>
</gene>
<sequence length="133" mass="14626">MPRAIDTNILVRLIARDDPAQFEKVRRLFESGPVLVLTTVLLETGWVLRSAFGFSPERLAASLEALLSLPNVELEQEDLVIDALALFRAGLDFADAIHLAGARECDEFLSFDAALVKRAQRSAAELPVVPKLL</sequence>
<keyword evidence="2" id="KW-0238">DNA-binding</keyword>
<evidence type="ECO:0000313" key="3">
    <source>
        <dbReference type="Proteomes" id="UP000644699"/>
    </source>
</evidence>
<dbReference type="GO" id="GO:0003677">
    <property type="term" value="F:DNA binding"/>
    <property type="evidence" value="ECO:0007669"/>
    <property type="project" value="UniProtKB-KW"/>
</dbReference>
<dbReference type="EMBL" id="BMIQ01000001">
    <property type="protein sequence ID" value="GGD91936.1"/>
    <property type="molecule type" value="Genomic_DNA"/>
</dbReference>
<dbReference type="Pfam" id="PF01850">
    <property type="entry name" value="PIN"/>
    <property type="match status" value="1"/>
</dbReference>
<name>A0A916ZFC8_9HYPH</name>
<dbReference type="InterPro" id="IPR002716">
    <property type="entry name" value="PIN_dom"/>
</dbReference>
<accession>A0A916ZFC8</accession>
<dbReference type="PANTHER" id="PTHR39664">
    <property type="match status" value="1"/>
</dbReference>
<organism evidence="2 3">
    <name type="scientific">Aureimonas endophytica</name>
    <dbReference type="NCBI Taxonomy" id="2027858"/>
    <lineage>
        <taxon>Bacteria</taxon>
        <taxon>Pseudomonadati</taxon>
        <taxon>Pseudomonadota</taxon>
        <taxon>Alphaproteobacteria</taxon>
        <taxon>Hyphomicrobiales</taxon>
        <taxon>Aurantimonadaceae</taxon>
        <taxon>Aureimonas</taxon>
    </lineage>
</organism>
<dbReference type="Gene3D" id="3.40.50.1010">
    <property type="entry name" value="5'-nuclease"/>
    <property type="match status" value="1"/>
</dbReference>
<dbReference type="RefSeq" id="WP_188906930.1">
    <property type="nucleotide sequence ID" value="NZ_BMIQ01000001.1"/>
</dbReference>